<evidence type="ECO:0000313" key="2">
    <source>
        <dbReference type="Proteomes" id="UP000183504"/>
    </source>
</evidence>
<accession>A0A0B7GL19</accession>
<evidence type="ECO:0000313" key="1">
    <source>
        <dbReference type="EMBL" id="CEL90532.1"/>
    </source>
</evidence>
<organism evidence="1 2">
    <name type="scientific">Streptococcus sanguinis</name>
    <dbReference type="NCBI Taxonomy" id="1305"/>
    <lineage>
        <taxon>Bacteria</taxon>
        <taxon>Bacillati</taxon>
        <taxon>Bacillota</taxon>
        <taxon>Bacilli</taxon>
        <taxon>Lactobacillales</taxon>
        <taxon>Streptococcaceae</taxon>
        <taxon>Streptococcus</taxon>
    </lineage>
</organism>
<dbReference type="EMBL" id="CDMW01000001">
    <property type="protein sequence ID" value="CEL90532.1"/>
    <property type="molecule type" value="Genomic_DNA"/>
</dbReference>
<name>A0A0B7GL19_STRSA</name>
<dbReference type="AlphaFoldDB" id="A0A0B7GL19"/>
<proteinExistence type="predicted"/>
<dbReference type="Proteomes" id="UP000183504">
    <property type="component" value="Unassembled WGS sequence"/>
</dbReference>
<sequence length="116" mass="13471">MIYITREDVLTWLDKHEPVANRQKDIAAFHKELSFRLQRMDFRPSTSSKDPQRNVCEDPDQELTVAFTQDGEGNYATIDQSPGGQILSDQRFKMALKKVLNYDDDMVDRLLYGTKN</sequence>
<dbReference type="RefSeq" id="WP_072074127.1">
    <property type="nucleotide sequence ID" value="NZ_CDMW01000001.1"/>
</dbReference>
<gene>
    <name evidence="1" type="ORF">SSV_1235</name>
</gene>
<protein>
    <submittedName>
        <fullName evidence="1">Uncharacterized protein</fullName>
    </submittedName>
</protein>
<reference evidence="1 2" key="1">
    <citation type="submission" date="2015-01" db="EMBL/GenBank/DDBJ databases">
        <authorList>
            <person name="Pelicic Vladimir"/>
        </authorList>
    </citation>
    <scope>NUCLEOTIDE SEQUENCE [LARGE SCALE GENOMIC DNA]</scope>
    <source>
        <strain evidence="1 2">2908</strain>
    </source>
</reference>